<dbReference type="PANTHER" id="PTHR42850">
    <property type="entry name" value="METALLOPHOSPHOESTERASE"/>
    <property type="match status" value="1"/>
</dbReference>
<name>A0A1H0WPG1_9BURK</name>
<dbReference type="InterPro" id="IPR011152">
    <property type="entry name" value="Pesterase_MJ0912"/>
</dbReference>
<reference evidence="4" key="1">
    <citation type="submission" date="2016-10" db="EMBL/GenBank/DDBJ databases">
        <authorList>
            <person name="Varghese N."/>
            <person name="Submissions S."/>
        </authorList>
    </citation>
    <scope>NUCLEOTIDE SEQUENCE [LARGE SCALE GENOMIC DNA]</scope>
    <source>
        <strain evidence="4">DSM 17101</strain>
    </source>
</reference>
<dbReference type="EMBL" id="FNJL01000046">
    <property type="protein sequence ID" value="SDP92584.1"/>
    <property type="molecule type" value="Genomic_DNA"/>
</dbReference>
<accession>A0A1H0WPG1</accession>
<dbReference type="InterPro" id="IPR029052">
    <property type="entry name" value="Metallo-depent_PP-like"/>
</dbReference>
<dbReference type="InterPro" id="IPR050126">
    <property type="entry name" value="Ap4A_hydrolase"/>
</dbReference>
<sequence length="252" mass="26720">MKIALLSDIHANRQALTACLAHARAQGAEQFALLGDLVGYGGDPVAVVDTVMELAAQGAPCVLGNHDAAALDPPVDSPLLGEQSAQWTHAQLSPRHCEFLAGLPLTRRLGAAALLVHASVDDPAHWHYVHDAGAAERSMAAASAIDPAIRYVFCGHVHEQALYFLTPTAKLMRFVPQPGVAVPVPAHRQWLAVAGSVGQPRDRDVRAMYALFDDGAATITFHRVPYDHAAAAAAVRAAGLPAFFADRLEEGR</sequence>
<comment type="similarity">
    <text evidence="1">Belongs to the metallophosphoesterase superfamily. YfcE family.</text>
</comment>
<keyword evidence="4" id="KW-1185">Reference proteome</keyword>
<dbReference type="Proteomes" id="UP000199317">
    <property type="component" value="Unassembled WGS sequence"/>
</dbReference>
<organism evidence="3 4">
    <name type="scientific">Paracidovorax cattleyae</name>
    <dbReference type="NCBI Taxonomy" id="80868"/>
    <lineage>
        <taxon>Bacteria</taxon>
        <taxon>Pseudomonadati</taxon>
        <taxon>Pseudomonadota</taxon>
        <taxon>Betaproteobacteria</taxon>
        <taxon>Burkholderiales</taxon>
        <taxon>Comamonadaceae</taxon>
        <taxon>Paracidovorax</taxon>
    </lineage>
</organism>
<dbReference type="InterPro" id="IPR024654">
    <property type="entry name" value="Calcineurin-like_PHP_lpxH"/>
</dbReference>
<dbReference type="CDD" id="cd00838">
    <property type="entry name" value="MPP_superfamily"/>
    <property type="match status" value="1"/>
</dbReference>
<dbReference type="Gene3D" id="3.60.21.10">
    <property type="match status" value="1"/>
</dbReference>
<dbReference type="GO" id="GO:0016791">
    <property type="term" value="F:phosphatase activity"/>
    <property type="evidence" value="ECO:0007669"/>
    <property type="project" value="TreeGrafter"/>
</dbReference>
<evidence type="ECO:0000259" key="2">
    <source>
        <dbReference type="Pfam" id="PF12850"/>
    </source>
</evidence>
<evidence type="ECO:0000313" key="4">
    <source>
        <dbReference type="Proteomes" id="UP000199317"/>
    </source>
</evidence>
<dbReference type="SUPFAM" id="SSF56300">
    <property type="entry name" value="Metallo-dependent phosphatases"/>
    <property type="match status" value="1"/>
</dbReference>
<dbReference type="PANTHER" id="PTHR42850:SF2">
    <property type="entry name" value="BLL5683 PROTEIN"/>
    <property type="match status" value="1"/>
</dbReference>
<dbReference type="Pfam" id="PF12850">
    <property type="entry name" value="Metallophos_2"/>
    <property type="match status" value="1"/>
</dbReference>
<proteinExistence type="inferred from homology"/>
<feature type="domain" description="Calcineurin-like phosphoesterase" evidence="2">
    <location>
        <begin position="1"/>
        <end position="213"/>
    </location>
</feature>
<evidence type="ECO:0000313" key="3">
    <source>
        <dbReference type="EMBL" id="SDP92584.1"/>
    </source>
</evidence>
<dbReference type="RefSeq" id="WP_092839884.1">
    <property type="nucleotide sequence ID" value="NZ_CP028290.1"/>
</dbReference>
<gene>
    <name evidence="3" type="ORF">SAMN04489708_1468</name>
</gene>
<dbReference type="AlphaFoldDB" id="A0A1H0WPG1"/>
<dbReference type="PIRSF" id="PIRSF000883">
    <property type="entry name" value="Pesterase_MJ0912"/>
    <property type="match status" value="1"/>
</dbReference>
<protein>
    <submittedName>
        <fullName evidence="3">Diadenosine tetraphosphatase ApaH/serine/threonine protein phosphatase, PP2A family</fullName>
    </submittedName>
</protein>
<dbReference type="GO" id="GO:0005737">
    <property type="term" value="C:cytoplasm"/>
    <property type="evidence" value="ECO:0007669"/>
    <property type="project" value="TreeGrafter"/>
</dbReference>
<evidence type="ECO:0000256" key="1">
    <source>
        <dbReference type="ARBA" id="ARBA00008950"/>
    </source>
</evidence>
<dbReference type="OrthoDB" id="9813918at2"/>